<feature type="region of interest" description="Disordered" evidence="1">
    <location>
        <begin position="14"/>
        <end position="35"/>
    </location>
</feature>
<name>A0A9N9J4U2_9GLOM</name>
<dbReference type="EMBL" id="CAJVPZ010042441">
    <property type="protein sequence ID" value="CAG8763755.1"/>
    <property type="molecule type" value="Genomic_DNA"/>
</dbReference>
<proteinExistence type="predicted"/>
<feature type="non-terminal residue" evidence="2">
    <location>
        <position position="1"/>
    </location>
</feature>
<reference evidence="2" key="1">
    <citation type="submission" date="2021-06" db="EMBL/GenBank/DDBJ databases">
        <authorList>
            <person name="Kallberg Y."/>
            <person name="Tangrot J."/>
            <person name="Rosling A."/>
        </authorList>
    </citation>
    <scope>NUCLEOTIDE SEQUENCE</scope>
    <source>
        <strain evidence="2">IN212</strain>
    </source>
</reference>
<protein>
    <submittedName>
        <fullName evidence="2">17625_t:CDS:1</fullName>
    </submittedName>
</protein>
<evidence type="ECO:0000313" key="2">
    <source>
        <dbReference type="EMBL" id="CAG8763755.1"/>
    </source>
</evidence>
<dbReference type="Proteomes" id="UP000789396">
    <property type="component" value="Unassembled WGS sequence"/>
</dbReference>
<keyword evidence="3" id="KW-1185">Reference proteome</keyword>
<dbReference type="OrthoDB" id="10438523at2759"/>
<organism evidence="2 3">
    <name type="scientific">Racocetra fulgida</name>
    <dbReference type="NCBI Taxonomy" id="60492"/>
    <lineage>
        <taxon>Eukaryota</taxon>
        <taxon>Fungi</taxon>
        <taxon>Fungi incertae sedis</taxon>
        <taxon>Mucoromycota</taxon>
        <taxon>Glomeromycotina</taxon>
        <taxon>Glomeromycetes</taxon>
        <taxon>Diversisporales</taxon>
        <taxon>Gigasporaceae</taxon>
        <taxon>Racocetra</taxon>
    </lineage>
</organism>
<gene>
    <name evidence="2" type="ORF">RFULGI_LOCUS14510</name>
</gene>
<comment type="caution">
    <text evidence="2">The sequence shown here is derived from an EMBL/GenBank/DDBJ whole genome shotgun (WGS) entry which is preliminary data.</text>
</comment>
<sequence>NFNDENVTDYFNTQLDQNNFDDENEIDYSDTQNSDAQLNQLTSYNDNTNMADISSHMEIIETHTRI</sequence>
<evidence type="ECO:0000256" key="1">
    <source>
        <dbReference type="SAM" id="MobiDB-lite"/>
    </source>
</evidence>
<dbReference type="AlphaFoldDB" id="A0A9N9J4U2"/>
<accession>A0A9N9J4U2</accession>
<evidence type="ECO:0000313" key="3">
    <source>
        <dbReference type="Proteomes" id="UP000789396"/>
    </source>
</evidence>
<feature type="compositionally biased region" description="Acidic residues" evidence="1">
    <location>
        <begin position="19"/>
        <end position="28"/>
    </location>
</feature>